<dbReference type="EMBL" id="SHKX01000016">
    <property type="protein sequence ID" value="RZU36928.1"/>
    <property type="molecule type" value="Genomic_DNA"/>
</dbReference>
<dbReference type="InterPro" id="IPR002942">
    <property type="entry name" value="S4_RNA-bd"/>
</dbReference>
<reference evidence="7 8" key="1">
    <citation type="submission" date="2019-02" db="EMBL/GenBank/DDBJ databases">
        <title>Genomic Encyclopedia of Type Strains, Phase IV (KMG-IV): sequencing the most valuable type-strain genomes for metagenomic binning, comparative biology and taxonomic classification.</title>
        <authorList>
            <person name="Goeker M."/>
        </authorList>
    </citation>
    <scope>NUCLEOTIDE SEQUENCE [LARGE SCALE GENOMIC DNA]</scope>
    <source>
        <strain evidence="7 8">DSM 105135</strain>
    </source>
</reference>
<dbReference type="InterPro" id="IPR025708">
    <property type="entry name" value="HSP15"/>
</dbReference>
<dbReference type="SMART" id="SM00363">
    <property type="entry name" value="S4"/>
    <property type="match status" value="1"/>
</dbReference>
<dbReference type="PROSITE" id="PS50889">
    <property type="entry name" value="S4"/>
    <property type="match status" value="1"/>
</dbReference>
<evidence type="ECO:0000313" key="8">
    <source>
        <dbReference type="Proteomes" id="UP000292423"/>
    </source>
</evidence>
<keyword evidence="2 4" id="KW-0694">RNA-binding</keyword>
<dbReference type="PIRSF" id="PIRSF016821">
    <property type="entry name" value="HSP15"/>
    <property type="match status" value="1"/>
</dbReference>
<sequence>MTDSDDRVRADKWLWAARFYRTRSLAKDAIEGGKVHCDGQRVKVSKEVKIGMEFTVRQGFEEKTVIVRALSEVRGPAAAAQLLYEETPESAARRAHEAEQRKAQNLAYPDHRPNKKERRQIHKFQDSWKD</sequence>
<gene>
    <name evidence="7" type="ORF">EV700_3141</name>
</gene>
<evidence type="ECO:0000256" key="3">
    <source>
        <dbReference type="ARBA" id="ARBA00023125"/>
    </source>
</evidence>
<evidence type="ECO:0000256" key="4">
    <source>
        <dbReference type="PIRNR" id="PIRNR016821"/>
    </source>
</evidence>
<dbReference type="GO" id="GO:0043023">
    <property type="term" value="F:ribosomal large subunit binding"/>
    <property type="evidence" value="ECO:0007669"/>
    <property type="project" value="InterPro"/>
</dbReference>
<evidence type="ECO:0000256" key="5">
    <source>
        <dbReference type="SAM" id="MobiDB-lite"/>
    </source>
</evidence>
<keyword evidence="7" id="KW-0346">Stress response</keyword>
<evidence type="ECO:0000256" key="1">
    <source>
        <dbReference type="ARBA" id="ARBA00008396"/>
    </source>
</evidence>
<dbReference type="GO" id="GO:0003727">
    <property type="term" value="F:single-stranded RNA binding"/>
    <property type="evidence" value="ECO:0007669"/>
    <property type="project" value="InterPro"/>
</dbReference>
<evidence type="ECO:0000313" key="7">
    <source>
        <dbReference type="EMBL" id="RZU36928.1"/>
    </source>
</evidence>
<evidence type="ECO:0000256" key="2">
    <source>
        <dbReference type="ARBA" id="ARBA00022884"/>
    </source>
</evidence>
<proteinExistence type="inferred from homology"/>
<feature type="compositionally biased region" description="Basic and acidic residues" evidence="5">
    <location>
        <begin position="91"/>
        <end position="102"/>
    </location>
</feature>
<protein>
    <recommendedName>
        <fullName evidence="4">Heat shock protein 15</fullName>
    </recommendedName>
</protein>
<dbReference type="OrthoDB" id="9797176at2"/>
<dbReference type="Gene3D" id="3.10.290.10">
    <property type="entry name" value="RNA-binding S4 domain"/>
    <property type="match status" value="1"/>
</dbReference>
<keyword evidence="8" id="KW-1185">Reference proteome</keyword>
<dbReference type="RefSeq" id="WP_130415540.1">
    <property type="nucleotide sequence ID" value="NZ_SHKX01000016.1"/>
</dbReference>
<feature type="compositionally biased region" description="Basic residues" evidence="5">
    <location>
        <begin position="113"/>
        <end position="122"/>
    </location>
</feature>
<dbReference type="InterPro" id="IPR036986">
    <property type="entry name" value="S4_RNA-bd_sf"/>
</dbReference>
<dbReference type="GO" id="GO:0034605">
    <property type="term" value="P:cellular response to heat"/>
    <property type="evidence" value="ECO:0007669"/>
    <property type="project" value="InterPro"/>
</dbReference>
<organism evidence="7 8">
    <name type="scientific">Fluviicoccus keumensis</name>
    <dbReference type="NCBI Taxonomy" id="1435465"/>
    <lineage>
        <taxon>Bacteria</taxon>
        <taxon>Pseudomonadati</taxon>
        <taxon>Pseudomonadota</taxon>
        <taxon>Gammaproteobacteria</taxon>
        <taxon>Moraxellales</taxon>
        <taxon>Moraxellaceae</taxon>
        <taxon>Fluviicoccus</taxon>
    </lineage>
</organism>
<comment type="similarity">
    <text evidence="1 4">Belongs to the HSP15 family.</text>
</comment>
<accession>A0A4Q7YIH0</accession>
<name>A0A4Q7YIH0_9GAMM</name>
<dbReference type="Proteomes" id="UP000292423">
    <property type="component" value="Unassembled WGS sequence"/>
</dbReference>
<dbReference type="SUPFAM" id="SSF55174">
    <property type="entry name" value="Alpha-L RNA-binding motif"/>
    <property type="match status" value="1"/>
</dbReference>
<dbReference type="GO" id="GO:0003677">
    <property type="term" value="F:DNA binding"/>
    <property type="evidence" value="ECO:0007669"/>
    <property type="project" value="UniProtKB-KW"/>
</dbReference>
<comment type="caution">
    <text evidence="7">The sequence shown here is derived from an EMBL/GenBank/DDBJ whole genome shotgun (WGS) entry which is preliminary data.</text>
</comment>
<keyword evidence="3 4" id="KW-0238">DNA-binding</keyword>
<feature type="domain" description="RNA-binding S4" evidence="6">
    <location>
        <begin position="8"/>
        <end position="71"/>
    </location>
</feature>
<feature type="region of interest" description="Disordered" evidence="5">
    <location>
        <begin position="88"/>
        <end position="130"/>
    </location>
</feature>
<dbReference type="Pfam" id="PF01479">
    <property type="entry name" value="S4"/>
    <property type="match status" value="1"/>
</dbReference>
<dbReference type="CDD" id="cd00165">
    <property type="entry name" value="S4"/>
    <property type="match status" value="1"/>
</dbReference>
<evidence type="ECO:0000259" key="6">
    <source>
        <dbReference type="SMART" id="SM00363"/>
    </source>
</evidence>
<dbReference type="AlphaFoldDB" id="A0A4Q7YIH0"/>